<name>A0A2T7ESC4_9POAL</name>
<proteinExistence type="predicted"/>
<protein>
    <submittedName>
        <fullName evidence="1">Uncharacterized protein</fullName>
    </submittedName>
</protein>
<dbReference type="AlphaFoldDB" id="A0A2T7ESC4"/>
<gene>
    <name evidence="1" type="ORF">GQ55_2G257500</name>
</gene>
<evidence type="ECO:0000313" key="2">
    <source>
        <dbReference type="Proteomes" id="UP000244336"/>
    </source>
</evidence>
<accession>A0A2T7ESC4</accession>
<dbReference type="EMBL" id="CM009750">
    <property type="protein sequence ID" value="PUZ70728.1"/>
    <property type="molecule type" value="Genomic_DNA"/>
</dbReference>
<evidence type="ECO:0000313" key="1">
    <source>
        <dbReference type="EMBL" id="PUZ70728.1"/>
    </source>
</evidence>
<keyword evidence="2" id="KW-1185">Reference proteome</keyword>
<organism evidence="1 2">
    <name type="scientific">Panicum hallii var. hallii</name>
    <dbReference type="NCBI Taxonomy" id="1504633"/>
    <lineage>
        <taxon>Eukaryota</taxon>
        <taxon>Viridiplantae</taxon>
        <taxon>Streptophyta</taxon>
        <taxon>Embryophyta</taxon>
        <taxon>Tracheophyta</taxon>
        <taxon>Spermatophyta</taxon>
        <taxon>Magnoliopsida</taxon>
        <taxon>Liliopsida</taxon>
        <taxon>Poales</taxon>
        <taxon>Poaceae</taxon>
        <taxon>PACMAD clade</taxon>
        <taxon>Panicoideae</taxon>
        <taxon>Panicodae</taxon>
        <taxon>Paniceae</taxon>
        <taxon>Panicinae</taxon>
        <taxon>Panicum</taxon>
        <taxon>Panicum sect. Panicum</taxon>
    </lineage>
</organism>
<dbReference type="Proteomes" id="UP000244336">
    <property type="component" value="Chromosome 2"/>
</dbReference>
<dbReference type="Gramene" id="PUZ70728">
    <property type="protein sequence ID" value="PUZ70728"/>
    <property type="gene ID" value="GQ55_2G257500"/>
</dbReference>
<sequence length="88" mass="9326">MTCRPALILLPPTHISVRSTSLVMRRPPLMITPCRIPPPPKVAPRRIRHPLPKVASEAAFGDGIRGEKGGTELPTMLDLKAAAGGGEG</sequence>
<reference evidence="1 2" key="1">
    <citation type="submission" date="2018-04" db="EMBL/GenBank/DDBJ databases">
        <title>WGS assembly of Panicum hallii var. hallii HAL2.</title>
        <authorList>
            <person name="Lovell J."/>
            <person name="Jenkins J."/>
            <person name="Lowry D."/>
            <person name="Mamidi S."/>
            <person name="Sreedasyam A."/>
            <person name="Weng X."/>
            <person name="Barry K."/>
            <person name="Bonette J."/>
            <person name="Campitelli B."/>
            <person name="Daum C."/>
            <person name="Gordon S."/>
            <person name="Gould B."/>
            <person name="Lipzen A."/>
            <person name="MacQueen A."/>
            <person name="Palacio-Mejia J."/>
            <person name="Plott C."/>
            <person name="Shakirov E."/>
            <person name="Shu S."/>
            <person name="Yoshinaga Y."/>
            <person name="Zane M."/>
            <person name="Rokhsar D."/>
            <person name="Grimwood J."/>
            <person name="Schmutz J."/>
            <person name="Juenger T."/>
        </authorList>
    </citation>
    <scope>NUCLEOTIDE SEQUENCE [LARGE SCALE GENOMIC DNA]</scope>
    <source>
        <strain evidence="2">cv. HAL2</strain>
    </source>
</reference>